<dbReference type="Pfam" id="PF00593">
    <property type="entry name" value="TonB_dep_Rec_b-barrel"/>
    <property type="match status" value="1"/>
</dbReference>
<reference evidence="13 14" key="2">
    <citation type="submission" date="2017-06" db="EMBL/GenBank/DDBJ databases">
        <authorList>
            <person name="Kim H.J."/>
            <person name="Triplett B.A."/>
        </authorList>
    </citation>
    <scope>NUCLEOTIDE SEQUENCE [LARGE SCALE GENOMIC DNA]</scope>
    <source>
        <strain evidence="13 14">BZC3</strain>
    </source>
</reference>
<evidence type="ECO:0000256" key="3">
    <source>
        <dbReference type="ARBA" id="ARBA00022452"/>
    </source>
</evidence>
<dbReference type="PANTHER" id="PTHR47234:SF2">
    <property type="entry name" value="TONB-DEPENDENT RECEPTOR"/>
    <property type="match status" value="1"/>
</dbReference>
<evidence type="ECO:0000256" key="1">
    <source>
        <dbReference type="ARBA" id="ARBA00004571"/>
    </source>
</evidence>
<dbReference type="InterPro" id="IPR036942">
    <property type="entry name" value="Beta-barrel_TonB_sf"/>
</dbReference>
<keyword evidence="4 8" id="KW-0812">Transmembrane</keyword>
<keyword evidence="6 8" id="KW-0472">Membrane</keyword>
<evidence type="ECO:0000256" key="8">
    <source>
        <dbReference type="PROSITE-ProRule" id="PRU01360"/>
    </source>
</evidence>
<evidence type="ECO:0000259" key="12">
    <source>
        <dbReference type="Pfam" id="PF07715"/>
    </source>
</evidence>
<dbReference type="AlphaFoldDB" id="A0A1Z3M0P3"/>
<evidence type="ECO:0000256" key="4">
    <source>
        <dbReference type="ARBA" id="ARBA00022692"/>
    </source>
</evidence>
<sequence length="1005" mass="108423">MFSSGSRGRGPAMYRVLLAGGCASVALMSAANAAVAQEASEDPGAAVEVSEIVVTGSRIARRDYASNSPLVSVTTEAIENTGQVTVEKALTQMPQFSGAMGQSTAGSSSTSLNGGQAYASLRGLGSKRTLLLLDGKRLQPSNPDGSVDLNIIPEALIGNVEVITGGASTAYGSDATAGVVNFILKRNFNGVTVASQYGVSDYGDGETFRTSITAGDAFAEGRGRAVISLDYSMRDVAYQSKRDYYFVRNRQSNTAIISQGAAWFGSNRPTLSAVNDVFVGQYGVNPVLGAGDFYNGQIGFNTGDQTLFNLGGASPVMNLKDPETDNHFLNAAGTNMLWGWNRGRIQNENERYSLFSRVDYQITPEIDFFLQGSLTSYESEGTFNPTLAGLAYALSAPVTNPYIGADFAHILASRPNPTADFALWKDLDFAGERLQSYAYNVYQFIGGLSGQVGYKDWTWEAYASASKADFENVQTGGVSRSAITRLLYSPTGGSEFCAGGFNPFGNHDPSAECVDYVRRNTTNTNELTQRMAEASMQGGLFNLPAGEVRFAAGLGYRYNHFDFRPDSALDQPDGTSDILGYSELRASSGDVDTTEVFAEFLVPLLRDLPFVKSLEMDLGYRFSDYSSVGGVHAYKADLNWQVNDVVRLRGGYNRAVRAPSVGELYSPVSSATVDIGTPSASNTNGDPCDYRSSFRNGPDAEKVKALCVSLGVPSALINDFQFGAAQVFALTGGNPDLQEETADTYSFGTVLQPTFQSPWLSNISASIDWYQIKVADAVGVLGVGNGIRYCFNDGGNNPTFDPNNYYCTLQDRGTNDGYMINPRQPLLNLGQFNVTGIDLQLDWRLHLGDVGLPDEGQLSVSSAISYLNSFEIQALPGAPTYDYAGTWGTAIEANAGQAHPEWKASTSVTYSRDSWNVGLRWRHMSEMINSARVTSPTSTARGVDAYDVFDLNARVTLPYDTSLRFTVTNLFNEAPPQVGDVRGTYDPQNYDTIGRYYTVAVTKTF</sequence>
<evidence type="ECO:0000256" key="10">
    <source>
        <dbReference type="SAM" id="SignalP"/>
    </source>
</evidence>
<dbReference type="Pfam" id="PF07715">
    <property type="entry name" value="Plug"/>
    <property type="match status" value="1"/>
</dbReference>
<dbReference type="Proteomes" id="UP000197024">
    <property type="component" value="Chromosome"/>
</dbReference>
<accession>A0A1Z3M0P3</accession>
<keyword evidence="7 8" id="KW-0998">Cell outer membrane</keyword>
<protein>
    <submittedName>
        <fullName evidence="13">TonB-dependent receptor</fullName>
    </submittedName>
</protein>
<evidence type="ECO:0000256" key="6">
    <source>
        <dbReference type="ARBA" id="ARBA00023136"/>
    </source>
</evidence>
<dbReference type="GO" id="GO:0009279">
    <property type="term" value="C:cell outer membrane"/>
    <property type="evidence" value="ECO:0007669"/>
    <property type="project" value="UniProtKB-SubCell"/>
</dbReference>
<dbReference type="SUPFAM" id="SSF56935">
    <property type="entry name" value="Porins"/>
    <property type="match status" value="1"/>
</dbReference>
<keyword evidence="2 8" id="KW-0813">Transport</keyword>
<keyword evidence="10" id="KW-0732">Signal</keyword>
<evidence type="ECO:0000256" key="2">
    <source>
        <dbReference type="ARBA" id="ARBA00022448"/>
    </source>
</evidence>
<dbReference type="Gene3D" id="2.40.170.20">
    <property type="entry name" value="TonB-dependent receptor, beta-barrel domain"/>
    <property type="match status" value="1"/>
</dbReference>
<dbReference type="InterPro" id="IPR037066">
    <property type="entry name" value="Plug_dom_sf"/>
</dbReference>
<feature type="domain" description="TonB-dependent receptor plug" evidence="12">
    <location>
        <begin position="70"/>
        <end position="179"/>
    </location>
</feature>
<dbReference type="PROSITE" id="PS52016">
    <property type="entry name" value="TONB_DEPENDENT_REC_3"/>
    <property type="match status" value="1"/>
</dbReference>
<dbReference type="InterPro" id="IPR012910">
    <property type="entry name" value="Plug_dom"/>
</dbReference>
<dbReference type="InterPro" id="IPR000531">
    <property type="entry name" value="Beta-barrel_TonB"/>
</dbReference>
<evidence type="ECO:0000256" key="7">
    <source>
        <dbReference type="ARBA" id="ARBA00023237"/>
    </source>
</evidence>
<dbReference type="Gene3D" id="2.170.130.10">
    <property type="entry name" value="TonB-dependent receptor, plug domain"/>
    <property type="match status" value="1"/>
</dbReference>
<gene>
    <name evidence="13" type="ORF">CD943_14450</name>
</gene>
<dbReference type="PANTHER" id="PTHR47234">
    <property type="match status" value="1"/>
</dbReference>
<evidence type="ECO:0000313" key="13">
    <source>
        <dbReference type="EMBL" id="ASD27982.1"/>
    </source>
</evidence>
<keyword evidence="3 8" id="KW-1134">Transmembrane beta strand</keyword>
<proteinExistence type="inferred from homology"/>
<feature type="domain" description="TonB-dependent receptor-like beta-barrel" evidence="11">
    <location>
        <begin position="482"/>
        <end position="970"/>
    </location>
</feature>
<dbReference type="InterPro" id="IPR039426">
    <property type="entry name" value="TonB-dep_rcpt-like"/>
</dbReference>
<keyword evidence="5 9" id="KW-0798">TonB box</keyword>
<feature type="chain" id="PRO_5012983873" evidence="10">
    <location>
        <begin position="34"/>
        <end position="1005"/>
    </location>
</feature>
<evidence type="ECO:0000313" key="14">
    <source>
        <dbReference type="Proteomes" id="UP000197024"/>
    </source>
</evidence>
<evidence type="ECO:0000256" key="5">
    <source>
        <dbReference type="ARBA" id="ARBA00023077"/>
    </source>
</evidence>
<evidence type="ECO:0000259" key="11">
    <source>
        <dbReference type="Pfam" id="PF00593"/>
    </source>
</evidence>
<organism evidence="13 14">
    <name type="scientific">Brevundimonas diminuta</name>
    <name type="common">Pseudomonas diminuta</name>
    <dbReference type="NCBI Taxonomy" id="293"/>
    <lineage>
        <taxon>Bacteria</taxon>
        <taxon>Pseudomonadati</taxon>
        <taxon>Pseudomonadota</taxon>
        <taxon>Alphaproteobacteria</taxon>
        <taxon>Caulobacterales</taxon>
        <taxon>Caulobacteraceae</taxon>
        <taxon>Brevundimonas</taxon>
    </lineage>
</organism>
<name>A0A1Z3M0P3_BREDI</name>
<comment type="subcellular location">
    <subcellularLocation>
        <location evidence="1 8">Cell outer membrane</location>
        <topology evidence="1 8">Multi-pass membrane protein</topology>
    </subcellularLocation>
</comment>
<reference evidence="13 14" key="1">
    <citation type="submission" date="2017-06" db="EMBL/GenBank/DDBJ databases">
        <title>Biodegradation of gentamicin by bacterial consortia AMQD4 in synthetic medium and raw gentamicin sewage.</title>
        <authorList>
            <person name="Chang H."/>
            <person name="Feng Y."/>
            <person name="Li Z."/>
            <person name="Xue J."/>
            <person name="Cheng D."/>
        </authorList>
    </citation>
    <scope>NUCLEOTIDE SEQUENCE [LARGE SCALE GENOMIC DNA]</scope>
    <source>
        <strain evidence="13 14">BZC3</strain>
    </source>
</reference>
<dbReference type="EMBL" id="CP021995">
    <property type="protein sequence ID" value="ASD27982.1"/>
    <property type="molecule type" value="Genomic_DNA"/>
</dbReference>
<evidence type="ECO:0000256" key="9">
    <source>
        <dbReference type="RuleBase" id="RU003357"/>
    </source>
</evidence>
<dbReference type="STRING" id="293.GCA_000988015_00853"/>
<keyword evidence="13" id="KW-0675">Receptor</keyword>
<feature type="signal peptide" evidence="10">
    <location>
        <begin position="1"/>
        <end position="33"/>
    </location>
</feature>
<comment type="similarity">
    <text evidence="8 9">Belongs to the TonB-dependent receptor family.</text>
</comment>